<dbReference type="GO" id="GO:0016646">
    <property type="term" value="F:oxidoreductase activity, acting on the CH-NH group of donors, NAD or NADP as acceptor"/>
    <property type="evidence" value="ECO:0007669"/>
    <property type="project" value="TreeGrafter"/>
</dbReference>
<gene>
    <name evidence="2" type="ORF">L207DRAFT_544298</name>
</gene>
<dbReference type="InterPro" id="IPR036291">
    <property type="entry name" value="NAD(P)-bd_dom_sf"/>
</dbReference>
<evidence type="ECO:0000313" key="2">
    <source>
        <dbReference type="EMBL" id="PMD39437.1"/>
    </source>
</evidence>
<dbReference type="InterPro" id="IPR051606">
    <property type="entry name" value="Polyketide_Oxido-like"/>
</dbReference>
<sequence length="258" mass="27664">MKVLLLGATGNVGSRLIPALIAHKHQVVVFVRSASKLPSTAKTQLTAVVEGDGTDSDAIKAAILKENCGAVINAADLAAMTRWHAPSQLPKIFAAVAKAAVEAGKERGGPPLRCWFLSGFNLLDGPKEPHLLADYLPFFPEHRQNYIFIQKYSPKTDLAWSLFCANLLTPRHTPAAYPHPTEATADNLVAAADVPPAWSDKWKGIPVVGTFLNILVNASGYRAPLEDCADFLAADLEKGLGSEWVGKRVGLKVKPRAG</sequence>
<evidence type="ECO:0000313" key="3">
    <source>
        <dbReference type="Proteomes" id="UP000235786"/>
    </source>
</evidence>
<keyword evidence="3" id="KW-1185">Reference proteome</keyword>
<dbReference type="STRING" id="1149755.A0A2J6RLQ9"/>
<dbReference type="AlphaFoldDB" id="A0A2J6RLQ9"/>
<name>A0A2J6RLQ9_HYAVF</name>
<dbReference type="OrthoDB" id="10254221at2759"/>
<evidence type="ECO:0000259" key="1">
    <source>
        <dbReference type="Pfam" id="PF13460"/>
    </source>
</evidence>
<dbReference type="InterPro" id="IPR016040">
    <property type="entry name" value="NAD(P)-bd_dom"/>
</dbReference>
<dbReference type="Gene3D" id="3.40.50.720">
    <property type="entry name" value="NAD(P)-binding Rossmann-like Domain"/>
    <property type="match status" value="1"/>
</dbReference>
<dbReference type="PANTHER" id="PTHR43355">
    <property type="entry name" value="FLAVIN REDUCTASE (NADPH)"/>
    <property type="match status" value="1"/>
</dbReference>
<dbReference type="PANTHER" id="PTHR43355:SF7">
    <property type="entry name" value="NAD(P)-BINDING DOMAIN-CONTAINING PROTEIN"/>
    <property type="match status" value="1"/>
</dbReference>
<reference evidence="2 3" key="1">
    <citation type="submission" date="2016-04" db="EMBL/GenBank/DDBJ databases">
        <title>A degradative enzymes factory behind the ericoid mycorrhizal symbiosis.</title>
        <authorList>
            <consortium name="DOE Joint Genome Institute"/>
            <person name="Martino E."/>
            <person name="Morin E."/>
            <person name="Grelet G."/>
            <person name="Kuo A."/>
            <person name="Kohler A."/>
            <person name="Daghino S."/>
            <person name="Barry K."/>
            <person name="Choi C."/>
            <person name="Cichocki N."/>
            <person name="Clum A."/>
            <person name="Copeland A."/>
            <person name="Hainaut M."/>
            <person name="Haridas S."/>
            <person name="Labutti K."/>
            <person name="Lindquist E."/>
            <person name="Lipzen A."/>
            <person name="Khouja H.-R."/>
            <person name="Murat C."/>
            <person name="Ohm R."/>
            <person name="Olson A."/>
            <person name="Spatafora J."/>
            <person name="Veneault-Fourrey C."/>
            <person name="Henrissat B."/>
            <person name="Grigoriev I."/>
            <person name="Martin F."/>
            <person name="Perotto S."/>
        </authorList>
    </citation>
    <scope>NUCLEOTIDE SEQUENCE [LARGE SCALE GENOMIC DNA]</scope>
    <source>
        <strain evidence="2 3">F</strain>
    </source>
</reference>
<feature type="domain" description="NAD(P)-binding" evidence="1">
    <location>
        <begin position="7"/>
        <end position="106"/>
    </location>
</feature>
<accession>A0A2J6RLQ9</accession>
<dbReference type="EMBL" id="KZ613946">
    <property type="protein sequence ID" value="PMD39437.1"/>
    <property type="molecule type" value="Genomic_DNA"/>
</dbReference>
<organism evidence="2 3">
    <name type="scientific">Hyaloscypha variabilis (strain UAMH 11265 / GT02V1 / F)</name>
    <name type="common">Meliniomyces variabilis</name>
    <dbReference type="NCBI Taxonomy" id="1149755"/>
    <lineage>
        <taxon>Eukaryota</taxon>
        <taxon>Fungi</taxon>
        <taxon>Dikarya</taxon>
        <taxon>Ascomycota</taxon>
        <taxon>Pezizomycotina</taxon>
        <taxon>Leotiomycetes</taxon>
        <taxon>Helotiales</taxon>
        <taxon>Hyaloscyphaceae</taxon>
        <taxon>Hyaloscypha</taxon>
        <taxon>Hyaloscypha variabilis</taxon>
    </lineage>
</organism>
<protein>
    <submittedName>
        <fullName evidence="2">NAD(P)-binding protein</fullName>
    </submittedName>
</protein>
<dbReference type="Proteomes" id="UP000235786">
    <property type="component" value="Unassembled WGS sequence"/>
</dbReference>
<proteinExistence type="predicted"/>
<dbReference type="Pfam" id="PF13460">
    <property type="entry name" value="NAD_binding_10"/>
    <property type="match status" value="1"/>
</dbReference>
<dbReference type="SUPFAM" id="SSF51735">
    <property type="entry name" value="NAD(P)-binding Rossmann-fold domains"/>
    <property type="match status" value="1"/>
</dbReference>